<feature type="active site" evidence="11">
    <location>
        <position position="211"/>
    </location>
</feature>
<dbReference type="HAMAP" id="MF_00150">
    <property type="entry name" value="ArgC_type1"/>
    <property type="match status" value="1"/>
</dbReference>
<name>A0A7J9CSI0_GOSGO</name>
<dbReference type="InterPro" id="IPR023013">
    <property type="entry name" value="AGPR_AS"/>
</dbReference>
<dbReference type="OrthoDB" id="438291at2759"/>
<evidence type="ECO:0000256" key="1">
    <source>
        <dbReference type="ARBA" id="ARBA00004862"/>
    </source>
</evidence>
<dbReference type="InterPro" id="IPR000706">
    <property type="entry name" value="AGPR_type-1"/>
</dbReference>
<evidence type="ECO:0000256" key="2">
    <source>
        <dbReference type="ARBA" id="ARBA00013072"/>
    </source>
</evidence>
<evidence type="ECO:0000256" key="6">
    <source>
        <dbReference type="ARBA" id="ARBA00023002"/>
    </source>
</evidence>
<comment type="pathway">
    <text evidence="1">Amino-acid biosynthesis; L-arginine biosynthesis; N(2)-acetyl-L-ornithine from L-glutamate: step 3/4.</text>
</comment>
<reference evidence="13 14" key="1">
    <citation type="journal article" date="2019" name="Genome Biol. Evol.">
        <title>Insights into the evolution of the New World diploid cottons (Gossypium, subgenus Houzingenia) based on genome sequencing.</title>
        <authorList>
            <person name="Grover C.E."/>
            <person name="Arick M.A. 2nd"/>
            <person name="Thrash A."/>
            <person name="Conover J.L."/>
            <person name="Sanders W.S."/>
            <person name="Peterson D.G."/>
            <person name="Frelichowski J.E."/>
            <person name="Scheffler J.A."/>
            <person name="Scheffler B.E."/>
            <person name="Wendel J.F."/>
        </authorList>
    </citation>
    <scope>NUCLEOTIDE SEQUENCE [LARGE SCALE GENOMIC DNA]</scope>
    <source>
        <strain evidence="13">5</strain>
        <tissue evidence="13">Leaf</tissue>
    </source>
</reference>
<dbReference type="Gene3D" id="3.40.50.720">
    <property type="entry name" value="NAD(P)-binding Rossmann-like Domain"/>
    <property type="match status" value="1"/>
</dbReference>
<dbReference type="InterPro" id="IPR036291">
    <property type="entry name" value="NAD(P)-bd_dom_sf"/>
</dbReference>
<keyword evidence="4" id="KW-0028">Amino-acid biosynthesis</keyword>
<evidence type="ECO:0000256" key="3">
    <source>
        <dbReference type="ARBA" id="ARBA00022571"/>
    </source>
</evidence>
<keyword evidence="6" id="KW-0560">Oxidoreductase</keyword>
<evidence type="ECO:0000256" key="5">
    <source>
        <dbReference type="ARBA" id="ARBA00022857"/>
    </source>
</evidence>
<dbReference type="Pfam" id="PF22698">
    <property type="entry name" value="Semialdhyde_dhC_1"/>
    <property type="match status" value="1"/>
</dbReference>
<dbReference type="EMBL" id="JABEZY010000013">
    <property type="protein sequence ID" value="MBA0751443.1"/>
    <property type="molecule type" value="Genomic_DNA"/>
</dbReference>
<dbReference type="SUPFAM" id="SSF55347">
    <property type="entry name" value="Glyceraldehyde-3-phosphate dehydrogenase-like, C-terminal domain"/>
    <property type="match status" value="1"/>
</dbReference>
<feature type="domain" description="Semialdehyde dehydrogenase NAD-binding" evidence="12">
    <location>
        <begin position="59"/>
        <end position="203"/>
    </location>
</feature>
<dbReference type="GO" id="GO:0003942">
    <property type="term" value="F:N-acetyl-gamma-glutamyl-phosphate reductase activity"/>
    <property type="evidence" value="ECO:0007669"/>
    <property type="project" value="UniProtKB-EC"/>
</dbReference>
<keyword evidence="14" id="KW-1185">Reference proteome</keyword>
<evidence type="ECO:0000256" key="9">
    <source>
        <dbReference type="ARBA" id="ARBA00067665"/>
    </source>
</evidence>
<dbReference type="SUPFAM" id="SSF51735">
    <property type="entry name" value="NAD(P)-binding Rossmann-fold domains"/>
    <property type="match status" value="1"/>
</dbReference>
<evidence type="ECO:0000256" key="10">
    <source>
        <dbReference type="ARBA" id="ARBA00076903"/>
    </source>
</evidence>
<evidence type="ECO:0000256" key="11">
    <source>
        <dbReference type="PROSITE-ProRule" id="PRU10010"/>
    </source>
</evidence>
<dbReference type="EC" id="1.2.1.38" evidence="2"/>
<dbReference type="NCBIfam" id="TIGR01850">
    <property type="entry name" value="argC"/>
    <property type="match status" value="1"/>
</dbReference>
<dbReference type="CDD" id="cd17895">
    <property type="entry name" value="AGPR_1_N"/>
    <property type="match status" value="1"/>
</dbReference>
<dbReference type="InterPro" id="IPR000534">
    <property type="entry name" value="Semialdehyde_DH_NAD-bd"/>
</dbReference>
<dbReference type="GO" id="GO:0070401">
    <property type="term" value="F:NADP+ binding"/>
    <property type="evidence" value="ECO:0007669"/>
    <property type="project" value="InterPro"/>
</dbReference>
<keyword evidence="3" id="KW-0055">Arginine biosynthesis</keyword>
<dbReference type="CDD" id="cd23934">
    <property type="entry name" value="AGPR_1_C"/>
    <property type="match status" value="1"/>
</dbReference>
<dbReference type="InterPro" id="IPR050085">
    <property type="entry name" value="AGPR"/>
</dbReference>
<evidence type="ECO:0000313" key="13">
    <source>
        <dbReference type="EMBL" id="MBA0751443.1"/>
    </source>
</evidence>
<accession>A0A7J9CSI0</accession>
<dbReference type="SMART" id="SM00859">
    <property type="entry name" value="Semialdhyde_dh"/>
    <property type="match status" value="1"/>
</dbReference>
<comment type="similarity">
    <text evidence="8">Belongs to the NAGSA dehydrogenase family. Type 1 subfamily.</text>
</comment>
<dbReference type="PROSITE" id="PS01224">
    <property type="entry name" value="ARGC"/>
    <property type="match status" value="1"/>
</dbReference>
<evidence type="ECO:0000256" key="7">
    <source>
        <dbReference type="ARBA" id="ARBA00050557"/>
    </source>
</evidence>
<dbReference type="InterPro" id="IPR058924">
    <property type="entry name" value="AGPR_dimerisation_dom"/>
</dbReference>
<dbReference type="Proteomes" id="UP000593579">
    <property type="component" value="Unassembled WGS sequence"/>
</dbReference>
<evidence type="ECO:0000256" key="4">
    <source>
        <dbReference type="ARBA" id="ARBA00022605"/>
    </source>
</evidence>
<comment type="catalytic activity">
    <reaction evidence="7">
        <text>N-acetyl-L-glutamate 5-semialdehyde + phosphate + NADP(+) = N-acetyl-L-glutamyl 5-phosphate + NADPH + H(+)</text>
        <dbReference type="Rhea" id="RHEA:21588"/>
        <dbReference type="ChEBI" id="CHEBI:15378"/>
        <dbReference type="ChEBI" id="CHEBI:29123"/>
        <dbReference type="ChEBI" id="CHEBI:43474"/>
        <dbReference type="ChEBI" id="CHEBI:57783"/>
        <dbReference type="ChEBI" id="CHEBI:57936"/>
        <dbReference type="ChEBI" id="CHEBI:58349"/>
        <dbReference type="EC" id="1.2.1.38"/>
    </reaction>
</comment>
<dbReference type="GO" id="GO:0006526">
    <property type="term" value="P:L-arginine biosynthetic process"/>
    <property type="evidence" value="ECO:0007669"/>
    <property type="project" value="UniProtKB-UniPathway"/>
</dbReference>
<organism evidence="13 14">
    <name type="scientific">Gossypium gossypioides</name>
    <name type="common">Mexican cotton</name>
    <name type="synonym">Selera gossypioides</name>
    <dbReference type="NCBI Taxonomy" id="34282"/>
    <lineage>
        <taxon>Eukaryota</taxon>
        <taxon>Viridiplantae</taxon>
        <taxon>Streptophyta</taxon>
        <taxon>Embryophyta</taxon>
        <taxon>Tracheophyta</taxon>
        <taxon>Spermatophyta</taxon>
        <taxon>Magnoliopsida</taxon>
        <taxon>eudicotyledons</taxon>
        <taxon>Gunneridae</taxon>
        <taxon>Pentapetalae</taxon>
        <taxon>rosids</taxon>
        <taxon>malvids</taxon>
        <taxon>Malvales</taxon>
        <taxon>Malvaceae</taxon>
        <taxon>Malvoideae</taxon>
        <taxon>Gossypium</taxon>
    </lineage>
</organism>
<keyword evidence="5" id="KW-0521">NADP</keyword>
<dbReference type="Gene3D" id="3.30.360.10">
    <property type="entry name" value="Dihydrodipicolinate Reductase, domain 2"/>
    <property type="match status" value="1"/>
</dbReference>
<dbReference type="Pfam" id="PF01118">
    <property type="entry name" value="Semialdhyde_dh"/>
    <property type="match status" value="1"/>
</dbReference>
<protein>
    <recommendedName>
        <fullName evidence="9">Probable N-acetyl-gamma-glutamyl-phosphate reductase, chloroplastic</fullName>
        <ecNumber evidence="2">1.2.1.38</ecNumber>
    </recommendedName>
    <alternativeName>
        <fullName evidence="10">N-acetyl-glutamate semialdehyde dehydrogenase</fullName>
    </alternativeName>
</protein>
<sequence>MSTATFNSICFNQGYLRKGEVKISKVNNRNQRVKFYVGGASVLSTKCMQSSEKNKKEVRIGLLGASGYTGAEIVRLLANHPYFGITLMTADRKAGQSMGSVFPHLITQDLPAMVSVKDADFSSVDAVFCCLPHGTTQEIIKGLPRHLKIVDLSADFRLRDIAEYEEWYGQPHSASDLQLVFPIIQKEAVYGLTEISREDVKNARLVANPGCYPTSIQLPLVPLIKVNVLVLCFKLNSLNTEISLSTQNLVSVELVTFSGRGAKEANLYSEIAEGIYSYGVTKHRHVPEIEQGLSDAAQSKINVSFTPHLMPMIRGMQSTIYVEMSQGVTMEDLYQQLRKSYEDEEFVKLLDKGVVPRTHNVRGSNYCFMNVFPDRIPGRAIIISVVCIKRTIFQCALLSLFSELLKKPVLQIDNLVKGASGQALQNLNIMLGYPENTGLLYQPLFP</sequence>
<proteinExistence type="inferred from homology"/>
<dbReference type="FunFam" id="3.30.360.10:FF:000014">
    <property type="entry name" value="N-acetyl-gamma-glutamyl-phosphate reductase"/>
    <property type="match status" value="1"/>
</dbReference>
<comment type="caution">
    <text evidence="13">The sequence shown here is derived from an EMBL/GenBank/DDBJ whole genome shotgun (WGS) entry which is preliminary data.</text>
</comment>
<dbReference type="PANTHER" id="PTHR32338:SF10">
    <property type="entry name" value="N-ACETYL-GAMMA-GLUTAMYL-PHOSPHATE REDUCTASE, CHLOROPLASTIC-RELATED"/>
    <property type="match status" value="1"/>
</dbReference>
<dbReference type="UniPathway" id="UPA00068">
    <property type="reaction ID" value="UER00108"/>
</dbReference>
<dbReference type="AlphaFoldDB" id="A0A7J9CSI0"/>
<evidence type="ECO:0000259" key="12">
    <source>
        <dbReference type="SMART" id="SM00859"/>
    </source>
</evidence>
<dbReference type="GO" id="GO:0051287">
    <property type="term" value="F:NAD binding"/>
    <property type="evidence" value="ECO:0007669"/>
    <property type="project" value="InterPro"/>
</dbReference>
<gene>
    <name evidence="13" type="ORF">Gogos_000364</name>
</gene>
<dbReference type="PANTHER" id="PTHR32338">
    <property type="entry name" value="N-ACETYL-GAMMA-GLUTAMYL-PHOSPHATE REDUCTASE, CHLOROPLASTIC-RELATED-RELATED"/>
    <property type="match status" value="1"/>
</dbReference>
<evidence type="ECO:0000256" key="8">
    <source>
        <dbReference type="ARBA" id="ARBA00060921"/>
    </source>
</evidence>
<evidence type="ECO:0000313" key="14">
    <source>
        <dbReference type="Proteomes" id="UP000593579"/>
    </source>
</evidence>